<keyword evidence="3" id="KW-0808">Transferase</keyword>
<organism evidence="7 8">
    <name type="scientific">Alkalispirillum mobile</name>
    <dbReference type="NCBI Taxonomy" id="85925"/>
    <lineage>
        <taxon>Bacteria</taxon>
        <taxon>Pseudomonadati</taxon>
        <taxon>Pseudomonadota</taxon>
        <taxon>Gammaproteobacteria</taxon>
        <taxon>Chromatiales</taxon>
        <taxon>Ectothiorhodospiraceae</taxon>
        <taxon>Alkalispirillum</taxon>
    </lineage>
</organism>
<evidence type="ECO:0000256" key="5">
    <source>
        <dbReference type="SAM" id="MobiDB-lite"/>
    </source>
</evidence>
<dbReference type="InterPro" id="IPR010963">
    <property type="entry name" value="PHA_synth_I"/>
</dbReference>
<feature type="domain" description="Poly-beta-hydroxybutyrate polymerase N-terminal" evidence="6">
    <location>
        <begin position="108"/>
        <end position="279"/>
    </location>
</feature>
<keyword evidence="2" id="KW-0963">Cytoplasm</keyword>
<evidence type="ECO:0000259" key="6">
    <source>
        <dbReference type="Pfam" id="PF07167"/>
    </source>
</evidence>
<name>A0A498BZG5_9GAMM</name>
<evidence type="ECO:0000256" key="1">
    <source>
        <dbReference type="ARBA" id="ARBA00004496"/>
    </source>
</evidence>
<accession>A0A498BZG5</accession>
<evidence type="ECO:0000313" key="8">
    <source>
        <dbReference type="Proteomes" id="UP000275461"/>
    </source>
</evidence>
<dbReference type="GO" id="GO:0005737">
    <property type="term" value="C:cytoplasm"/>
    <property type="evidence" value="ECO:0007669"/>
    <property type="project" value="UniProtKB-SubCell"/>
</dbReference>
<dbReference type="InterPro" id="IPR029058">
    <property type="entry name" value="AB_hydrolase_fold"/>
</dbReference>
<dbReference type="OrthoDB" id="7208816at2"/>
<sequence>MANEKSTESTAPDTSELSEVLSEIATSSQELVNDFLAQEQTEHHISVEDALAMSKPFQEWAARAMADPVRLWQAQMAFWQDYATLMQNSALRFWGFQSDPVVSPGKGDRRFKSEHWEDNPLFDFIKQSYLLSADYLHRTVKETDGLDDRTAQKIDFYTRAFIDAMSPTNFVATNPEVLEKTLETRGENLVKGLKNMLDDLKRGGGKLNIRMTDLDAFDVGENVATTPGKVVYQNDLIQLIQYQPQTEQVHKRPMLLTPAWINKYYIMDLSPKNSMVKWLLEQGHQVFMISWKNPTEKEAEKTFEDYMLEGPLAAMDVVNEITGSKELSCVGYCLGGTLLACTLAYMAAKGDDRVKAATFLTCMLDFEYPGELEVFIDEEQIQMLERKMGAKGYLEGQQMATTFNMLRANDLIWSFFVNNYLKGDEPFPFDLLYWNSDATNMPAKMHSFYLRNMYQKNLLKDAGGITLAGEPIDLSKVKVPAYFMSAKEDHIAPWKSTLRGPRLLSGPTKYVLGGSGHIAGVINPPSRNKYGYWTSTKKTVDQEEWLASAKQYDGSWWNDWGKWLAQKGGAKVDAPKDLGSSQHKPIEDAPGAYVKERHDDKR</sequence>
<comment type="subcellular location">
    <subcellularLocation>
        <location evidence="1">Cytoplasm</location>
    </subcellularLocation>
</comment>
<dbReference type="AlphaFoldDB" id="A0A498BZG5"/>
<dbReference type="Pfam" id="PF07167">
    <property type="entry name" value="PhaC_N"/>
    <property type="match status" value="1"/>
</dbReference>
<feature type="region of interest" description="Disordered" evidence="5">
    <location>
        <begin position="571"/>
        <end position="602"/>
    </location>
</feature>
<evidence type="ECO:0000256" key="4">
    <source>
        <dbReference type="ARBA" id="ARBA00023315"/>
    </source>
</evidence>
<dbReference type="InterPro" id="IPR051321">
    <property type="entry name" value="PHA/PHB_synthase"/>
</dbReference>
<dbReference type="Proteomes" id="UP000275461">
    <property type="component" value="Unassembled WGS sequence"/>
</dbReference>
<comment type="caution">
    <text evidence="7">The sequence shown here is derived from an EMBL/GenBank/DDBJ whole genome shotgun (WGS) entry which is preliminary data.</text>
</comment>
<dbReference type="Gene3D" id="3.40.50.1820">
    <property type="entry name" value="alpha/beta hydrolase"/>
    <property type="match status" value="1"/>
</dbReference>
<keyword evidence="8" id="KW-1185">Reference proteome</keyword>
<gene>
    <name evidence="7" type="ORF">DFR31_2727</name>
</gene>
<dbReference type="InterPro" id="IPR010941">
    <property type="entry name" value="PhaC_N"/>
</dbReference>
<proteinExistence type="predicted"/>
<evidence type="ECO:0000256" key="3">
    <source>
        <dbReference type="ARBA" id="ARBA00022679"/>
    </source>
</evidence>
<keyword evidence="4" id="KW-0012">Acyltransferase</keyword>
<evidence type="ECO:0000256" key="2">
    <source>
        <dbReference type="ARBA" id="ARBA00022490"/>
    </source>
</evidence>
<dbReference type="EMBL" id="RCDA01000008">
    <property type="protein sequence ID" value="RLK46280.1"/>
    <property type="molecule type" value="Genomic_DNA"/>
</dbReference>
<dbReference type="NCBIfam" id="TIGR01838">
    <property type="entry name" value="PHA_synth_I"/>
    <property type="match status" value="1"/>
</dbReference>
<dbReference type="GO" id="GO:0042619">
    <property type="term" value="P:poly-hydroxybutyrate biosynthetic process"/>
    <property type="evidence" value="ECO:0007669"/>
    <property type="project" value="InterPro"/>
</dbReference>
<dbReference type="PANTHER" id="PTHR36837:SF5">
    <property type="entry name" value="POLY-3-HYDROXYBUTYRATE SYNTHASE"/>
    <property type="match status" value="1"/>
</dbReference>
<dbReference type="SUPFAM" id="SSF53474">
    <property type="entry name" value="alpha/beta-Hydrolases"/>
    <property type="match status" value="1"/>
</dbReference>
<dbReference type="GO" id="GO:0016746">
    <property type="term" value="F:acyltransferase activity"/>
    <property type="evidence" value="ECO:0007669"/>
    <property type="project" value="UniProtKB-KW"/>
</dbReference>
<protein>
    <submittedName>
        <fullName evidence="7">Polyhydroxyalkanoate synthase</fullName>
    </submittedName>
</protein>
<dbReference type="RefSeq" id="WP_121443225.1">
    <property type="nucleotide sequence ID" value="NZ_RCDA01000008.1"/>
</dbReference>
<dbReference type="PANTHER" id="PTHR36837">
    <property type="entry name" value="POLY(3-HYDROXYALKANOATE) POLYMERASE SUBUNIT PHAC"/>
    <property type="match status" value="1"/>
</dbReference>
<reference evidence="7 8" key="1">
    <citation type="submission" date="2018-10" db="EMBL/GenBank/DDBJ databases">
        <title>Genomic Encyclopedia of Type Strains, Phase IV (KMG-IV): sequencing the most valuable type-strain genomes for metagenomic binning, comparative biology and taxonomic classification.</title>
        <authorList>
            <person name="Goeker M."/>
        </authorList>
    </citation>
    <scope>NUCLEOTIDE SEQUENCE [LARGE SCALE GENOMIC DNA]</scope>
    <source>
        <strain evidence="7 8">DSM 12769</strain>
    </source>
</reference>
<evidence type="ECO:0000313" key="7">
    <source>
        <dbReference type="EMBL" id="RLK46280.1"/>
    </source>
</evidence>